<keyword evidence="2" id="KW-1185">Reference proteome</keyword>
<dbReference type="Proteomes" id="UP000600139">
    <property type="component" value="Unassembled WGS sequence"/>
</dbReference>
<dbReference type="InterPro" id="IPR036412">
    <property type="entry name" value="HAD-like_sf"/>
</dbReference>
<reference evidence="1" key="1">
    <citation type="submission" date="2021-01" db="EMBL/GenBank/DDBJ databases">
        <title>Modified the classification status of verrucomicrobia.</title>
        <authorList>
            <person name="Feng X."/>
        </authorList>
    </citation>
    <scope>NUCLEOTIDE SEQUENCE</scope>
    <source>
        <strain evidence="1">JCM 18052</strain>
    </source>
</reference>
<dbReference type="SFLD" id="SFLDG01129">
    <property type="entry name" value="C1.5:_HAD__Beta-PGM__Phosphata"/>
    <property type="match status" value="1"/>
</dbReference>
<accession>A0A934VB75</accession>
<dbReference type="PANTHER" id="PTHR43611">
    <property type="entry name" value="ALPHA-D-GLUCOSE 1-PHOSPHATE PHOSPHATASE"/>
    <property type="match status" value="1"/>
</dbReference>
<evidence type="ECO:0000313" key="1">
    <source>
        <dbReference type="EMBL" id="MBK1816968.1"/>
    </source>
</evidence>
<protein>
    <submittedName>
        <fullName evidence="1">HAD family phosphatase</fullName>
    </submittedName>
</protein>
<dbReference type="SUPFAM" id="SSF56784">
    <property type="entry name" value="HAD-like"/>
    <property type="match status" value="1"/>
</dbReference>
<dbReference type="CDD" id="cd02603">
    <property type="entry name" value="HAD_sEH-N_like"/>
    <property type="match status" value="1"/>
</dbReference>
<organism evidence="1 2">
    <name type="scientific">Luteolibacter yonseiensis</name>
    <dbReference type="NCBI Taxonomy" id="1144680"/>
    <lineage>
        <taxon>Bacteria</taxon>
        <taxon>Pseudomonadati</taxon>
        <taxon>Verrucomicrobiota</taxon>
        <taxon>Verrucomicrobiia</taxon>
        <taxon>Verrucomicrobiales</taxon>
        <taxon>Verrucomicrobiaceae</taxon>
        <taxon>Luteolibacter</taxon>
    </lineage>
</organism>
<dbReference type="EMBL" id="JAENIK010000011">
    <property type="protein sequence ID" value="MBK1816968.1"/>
    <property type="molecule type" value="Genomic_DNA"/>
</dbReference>
<proteinExistence type="predicted"/>
<dbReference type="SFLD" id="SFLDS00003">
    <property type="entry name" value="Haloacid_Dehalogenase"/>
    <property type="match status" value="1"/>
</dbReference>
<dbReference type="InterPro" id="IPR006439">
    <property type="entry name" value="HAD-SF_hydro_IA"/>
</dbReference>
<dbReference type="PANTHER" id="PTHR43611:SF3">
    <property type="entry name" value="FLAVIN MONONUCLEOTIDE HYDROLASE 1, CHLOROPLATIC"/>
    <property type="match status" value="1"/>
</dbReference>
<comment type="caution">
    <text evidence="1">The sequence shown here is derived from an EMBL/GenBank/DDBJ whole genome shotgun (WGS) entry which is preliminary data.</text>
</comment>
<gene>
    <name evidence="1" type="ORF">JIN84_15185</name>
</gene>
<dbReference type="NCBIfam" id="TIGR01509">
    <property type="entry name" value="HAD-SF-IA-v3"/>
    <property type="match status" value="1"/>
</dbReference>
<dbReference type="Gene3D" id="3.40.50.1000">
    <property type="entry name" value="HAD superfamily/HAD-like"/>
    <property type="match status" value="1"/>
</dbReference>
<dbReference type="InterPro" id="IPR023214">
    <property type="entry name" value="HAD_sf"/>
</dbReference>
<dbReference type="Gene3D" id="1.10.150.240">
    <property type="entry name" value="Putative phosphatase, domain 2"/>
    <property type="match status" value="1"/>
</dbReference>
<evidence type="ECO:0000313" key="2">
    <source>
        <dbReference type="Proteomes" id="UP000600139"/>
    </source>
</evidence>
<sequence>MTFLYDIGRVLLDFDFETSIARILPQDATDHALRMTRILERKDDFETGKIETEEYIAWALEALGSTATPDEFRHAWRNIFTPNEPMWARVRQLAADGHRLILFSNINGIHCPWIFEKYPEFSLFHGSVLSYHTGFIKPAPEIYRHAIETHGLIPGETLYIDDLPQNCATGRELGFRTWQYDLRNHAAFEEWLAIEMAG</sequence>
<dbReference type="AlphaFoldDB" id="A0A934VB75"/>
<name>A0A934VB75_9BACT</name>
<dbReference type="RefSeq" id="WP_200351891.1">
    <property type="nucleotide sequence ID" value="NZ_BAABHZ010000006.1"/>
</dbReference>
<dbReference type="Pfam" id="PF00702">
    <property type="entry name" value="Hydrolase"/>
    <property type="match status" value="1"/>
</dbReference>
<dbReference type="InterPro" id="IPR023198">
    <property type="entry name" value="PGP-like_dom2"/>
</dbReference>